<gene>
    <name evidence="2" type="ORF">PR048_011090</name>
</gene>
<feature type="region of interest" description="Disordered" evidence="1">
    <location>
        <begin position="1"/>
        <end position="50"/>
    </location>
</feature>
<sequence>MTTIVTERRKLQVVQPPVNPCASDGDESGDSEPDILADNGDDDPDYCPEVSARNGLLVIPELESESESDESYAGPSRDSSVLRSIACSHTTQQRSEFRWEEQDIPCTSINSQGIYDAINEMPLQLHKITPVLDSVVENYWKQEHEAENSIDEMMVPYKRTKAGNLRQYIQNKSHK</sequence>
<accession>A0ABQ9HKN2</accession>
<dbReference type="EMBL" id="JARBHB010000004">
    <property type="protein sequence ID" value="KAJ8884894.1"/>
    <property type="molecule type" value="Genomic_DNA"/>
</dbReference>
<organism evidence="2 3">
    <name type="scientific">Dryococelus australis</name>
    <dbReference type="NCBI Taxonomy" id="614101"/>
    <lineage>
        <taxon>Eukaryota</taxon>
        <taxon>Metazoa</taxon>
        <taxon>Ecdysozoa</taxon>
        <taxon>Arthropoda</taxon>
        <taxon>Hexapoda</taxon>
        <taxon>Insecta</taxon>
        <taxon>Pterygota</taxon>
        <taxon>Neoptera</taxon>
        <taxon>Polyneoptera</taxon>
        <taxon>Phasmatodea</taxon>
        <taxon>Verophasmatodea</taxon>
        <taxon>Anareolatae</taxon>
        <taxon>Phasmatidae</taxon>
        <taxon>Eurycanthinae</taxon>
        <taxon>Dryococelus</taxon>
    </lineage>
</organism>
<protein>
    <submittedName>
        <fullName evidence="2">Uncharacterized protein</fullName>
    </submittedName>
</protein>
<comment type="caution">
    <text evidence="2">The sequence shown here is derived from an EMBL/GenBank/DDBJ whole genome shotgun (WGS) entry which is preliminary data.</text>
</comment>
<name>A0ABQ9HKN2_9NEOP</name>
<dbReference type="Proteomes" id="UP001159363">
    <property type="component" value="Chromosome X"/>
</dbReference>
<reference evidence="2 3" key="1">
    <citation type="submission" date="2023-02" db="EMBL/GenBank/DDBJ databases">
        <title>LHISI_Scaffold_Assembly.</title>
        <authorList>
            <person name="Stuart O.P."/>
            <person name="Cleave R."/>
            <person name="Magrath M.J.L."/>
            <person name="Mikheyev A.S."/>
        </authorList>
    </citation>
    <scope>NUCLEOTIDE SEQUENCE [LARGE SCALE GENOMIC DNA]</scope>
    <source>
        <strain evidence="2">Daus_M_001</strain>
        <tissue evidence="2">Leg muscle</tissue>
    </source>
</reference>
<feature type="compositionally biased region" description="Basic and acidic residues" evidence="1">
    <location>
        <begin position="1"/>
        <end position="10"/>
    </location>
</feature>
<evidence type="ECO:0000256" key="1">
    <source>
        <dbReference type="SAM" id="MobiDB-lite"/>
    </source>
</evidence>
<evidence type="ECO:0000313" key="3">
    <source>
        <dbReference type="Proteomes" id="UP001159363"/>
    </source>
</evidence>
<evidence type="ECO:0000313" key="2">
    <source>
        <dbReference type="EMBL" id="KAJ8884894.1"/>
    </source>
</evidence>
<feature type="compositionally biased region" description="Acidic residues" evidence="1">
    <location>
        <begin position="24"/>
        <end position="46"/>
    </location>
</feature>
<keyword evidence="3" id="KW-1185">Reference proteome</keyword>
<proteinExistence type="predicted"/>